<dbReference type="Pfam" id="PF00512">
    <property type="entry name" value="HisKA"/>
    <property type="match status" value="1"/>
</dbReference>
<feature type="domain" description="PAC" evidence="8">
    <location>
        <begin position="210"/>
        <end position="263"/>
    </location>
</feature>
<dbReference type="InterPro" id="IPR035965">
    <property type="entry name" value="PAS-like_dom_sf"/>
</dbReference>
<reference evidence="10" key="1">
    <citation type="submission" date="2017-04" db="EMBL/GenBank/DDBJ databases">
        <authorList>
            <person name="Varghese N."/>
            <person name="Submissions S."/>
        </authorList>
    </citation>
    <scope>NUCLEOTIDE SEQUENCE [LARGE SCALE GENOMIC DNA]</scope>
    <source>
        <strain evidence="10">DSM 4125</strain>
    </source>
</reference>
<dbReference type="CDD" id="cd00130">
    <property type="entry name" value="PAS"/>
    <property type="match status" value="3"/>
</dbReference>
<dbReference type="InterPro" id="IPR003594">
    <property type="entry name" value="HATPase_dom"/>
</dbReference>
<dbReference type="SMART" id="SM00091">
    <property type="entry name" value="PAS"/>
    <property type="match status" value="3"/>
</dbReference>
<evidence type="ECO:0000256" key="2">
    <source>
        <dbReference type="ARBA" id="ARBA00012438"/>
    </source>
</evidence>
<feature type="domain" description="Histidine kinase" evidence="6">
    <location>
        <begin position="403"/>
        <end position="615"/>
    </location>
</feature>
<feature type="domain" description="PAC" evidence="8">
    <location>
        <begin position="80"/>
        <end position="132"/>
    </location>
</feature>
<dbReference type="InterPro" id="IPR000014">
    <property type="entry name" value="PAS"/>
</dbReference>
<evidence type="ECO:0000259" key="8">
    <source>
        <dbReference type="PROSITE" id="PS50113"/>
    </source>
</evidence>
<dbReference type="PANTHER" id="PTHR43304">
    <property type="entry name" value="PHYTOCHROME-LIKE PROTEIN CPH1"/>
    <property type="match status" value="1"/>
</dbReference>
<dbReference type="CDD" id="cd00082">
    <property type="entry name" value="HisKA"/>
    <property type="match status" value="1"/>
</dbReference>
<dbReference type="PRINTS" id="PR00344">
    <property type="entry name" value="BCTRLSENSOR"/>
</dbReference>
<dbReference type="Pfam" id="PF08447">
    <property type="entry name" value="PAS_3"/>
    <property type="match status" value="2"/>
</dbReference>
<dbReference type="SUPFAM" id="SSF47384">
    <property type="entry name" value="Homodimeric domain of signal transducing histidine kinase"/>
    <property type="match status" value="1"/>
</dbReference>
<dbReference type="InterPro" id="IPR013656">
    <property type="entry name" value="PAS_4"/>
</dbReference>
<evidence type="ECO:0000259" key="6">
    <source>
        <dbReference type="PROSITE" id="PS50109"/>
    </source>
</evidence>
<dbReference type="RefSeq" id="WP_085516052.1">
    <property type="nucleotide sequence ID" value="NZ_FXAW01000002.1"/>
</dbReference>
<feature type="domain" description="PAS" evidence="7">
    <location>
        <begin position="264"/>
        <end position="338"/>
    </location>
</feature>
<dbReference type="InterPro" id="IPR005467">
    <property type="entry name" value="His_kinase_dom"/>
</dbReference>
<evidence type="ECO:0000313" key="9">
    <source>
        <dbReference type="EMBL" id="SMG20071.1"/>
    </source>
</evidence>
<dbReference type="PANTHER" id="PTHR43304:SF1">
    <property type="entry name" value="PAC DOMAIN-CONTAINING PROTEIN"/>
    <property type="match status" value="1"/>
</dbReference>
<evidence type="ECO:0000256" key="3">
    <source>
        <dbReference type="ARBA" id="ARBA00022553"/>
    </source>
</evidence>
<dbReference type="CDD" id="cd00075">
    <property type="entry name" value="HATPase"/>
    <property type="match status" value="1"/>
</dbReference>
<dbReference type="SMART" id="SM00388">
    <property type="entry name" value="HisKA"/>
    <property type="match status" value="1"/>
</dbReference>
<evidence type="ECO:0000259" key="7">
    <source>
        <dbReference type="PROSITE" id="PS50112"/>
    </source>
</evidence>
<dbReference type="PROSITE" id="PS50112">
    <property type="entry name" value="PAS"/>
    <property type="match status" value="3"/>
</dbReference>
<dbReference type="Gene3D" id="1.10.287.130">
    <property type="match status" value="1"/>
</dbReference>
<dbReference type="SMART" id="SM00086">
    <property type="entry name" value="PAC"/>
    <property type="match status" value="3"/>
</dbReference>
<dbReference type="EMBL" id="FXAW01000002">
    <property type="protein sequence ID" value="SMG20071.1"/>
    <property type="molecule type" value="Genomic_DNA"/>
</dbReference>
<dbReference type="STRING" id="1028.SAMN05661096_01071"/>
<sequence length="615" mass="70706">MKNIDKNLLFESAFEHASIGMALVSPTGSWLKVNKSLCDILGYTEEELSTKTFQDLTHPDDLEIDLLNVQQLIDKKSDAYEIEKRYYHKNGNIIWVILSVSVVRNGEGDFQFFISQIQDITKRKKYFKELLEEKRRVENILEGTHAGTWEWNVKTGETRFNEYWANILGYTKEELEPSSVDTWARLTHPDDQELSNQKLEEYFEGKTNVYHAECRMKHKDGHWVWIMDRGKIITRDKNGNPEWVYGTHINITELKETQLALQKAKDRFKGIFNSTYHFIGLLDTNGIMLEVNQPALAFGGVSQAEVVGRAVWDTYWWQISKETNDNLRRAVGHAANGQNVSYEVTVWDKDKNEVTVLFNLTPYFTEGEQVSYLVAEAIQIQELVEARTQLIDKNKDLENFAHITAHDLKEPANAITSLSRLIKSKDSENLSEKSLRFLELIEESSKRMSTLIGEILIYSKIGMSTDKWEQVDLNILLNDTVEYLKTMIQDENARIEISNLPVITGNETGLRILFQNLIMNSLKYRKPEIDPEITINAEIQSDYVIITINDNGIGIEEENLERIFNKFVKINKDKKYKSSGLGLATCKKIVANHAGKIWVESELGVGTSMFVGLHK</sequence>
<dbReference type="SUPFAM" id="SSF55785">
    <property type="entry name" value="PYP-like sensor domain (PAS domain)"/>
    <property type="match status" value="3"/>
</dbReference>
<dbReference type="GO" id="GO:0000155">
    <property type="term" value="F:phosphorelay sensor kinase activity"/>
    <property type="evidence" value="ECO:0007669"/>
    <property type="project" value="InterPro"/>
</dbReference>
<keyword evidence="10" id="KW-1185">Reference proteome</keyword>
<keyword evidence="3" id="KW-0597">Phosphoprotein</keyword>
<dbReference type="InterPro" id="IPR004358">
    <property type="entry name" value="Sig_transdc_His_kin-like_C"/>
</dbReference>
<keyword evidence="5" id="KW-0418">Kinase</keyword>
<dbReference type="Proteomes" id="UP000193804">
    <property type="component" value="Unassembled WGS sequence"/>
</dbReference>
<dbReference type="Pfam" id="PF02518">
    <property type="entry name" value="HATPase_c"/>
    <property type="match status" value="1"/>
</dbReference>
<dbReference type="Pfam" id="PF08448">
    <property type="entry name" value="PAS_4"/>
    <property type="match status" value="1"/>
</dbReference>
<feature type="domain" description="PAS" evidence="7">
    <location>
        <begin position="6"/>
        <end position="76"/>
    </location>
</feature>
<evidence type="ECO:0000256" key="4">
    <source>
        <dbReference type="ARBA" id="ARBA00022679"/>
    </source>
</evidence>
<dbReference type="InterPro" id="IPR001610">
    <property type="entry name" value="PAC"/>
</dbReference>
<proteinExistence type="predicted"/>
<dbReference type="InterPro" id="IPR000700">
    <property type="entry name" value="PAS-assoc_C"/>
</dbReference>
<dbReference type="InterPro" id="IPR013655">
    <property type="entry name" value="PAS_fold_3"/>
</dbReference>
<dbReference type="SUPFAM" id="SSF55874">
    <property type="entry name" value="ATPase domain of HSP90 chaperone/DNA topoisomerase II/histidine kinase"/>
    <property type="match status" value="1"/>
</dbReference>
<dbReference type="InterPro" id="IPR003661">
    <property type="entry name" value="HisK_dim/P_dom"/>
</dbReference>
<dbReference type="NCBIfam" id="TIGR00229">
    <property type="entry name" value="sensory_box"/>
    <property type="match status" value="3"/>
</dbReference>
<protein>
    <recommendedName>
        <fullName evidence="2">histidine kinase</fullName>
        <ecNumber evidence="2">2.7.13.3</ecNumber>
    </recommendedName>
</protein>
<gene>
    <name evidence="9" type="ORF">SAMN05661096_01071</name>
</gene>
<organism evidence="9 10">
    <name type="scientific">Marivirga sericea</name>
    <dbReference type="NCBI Taxonomy" id="1028"/>
    <lineage>
        <taxon>Bacteria</taxon>
        <taxon>Pseudomonadati</taxon>
        <taxon>Bacteroidota</taxon>
        <taxon>Cytophagia</taxon>
        <taxon>Cytophagales</taxon>
        <taxon>Marivirgaceae</taxon>
        <taxon>Marivirga</taxon>
    </lineage>
</organism>
<dbReference type="AlphaFoldDB" id="A0A1X7IYU5"/>
<dbReference type="SMART" id="SM00387">
    <property type="entry name" value="HATPase_c"/>
    <property type="match status" value="1"/>
</dbReference>
<evidence type="ECO:0000256" key="5">
    <source>
        <dbReference type="ARBA" id="ARBA00022777"/>
    </source>
</evidence>
<keyword evidence="4" id="KW-0808">Transferase</keyword>
<comment type="catalytic activity">
    <reaction evidence="1">
        <text>ATP + protein L-histidine = ADP + protein N-phospho-L-histidine.</text>
        <dbReference type="EC" id="2.7.13.3"/>
    </reaction>
</comment>
<dbReference type="PROSITE" id="PS50109">
    <property type="entry name" value="HIS_KIN"/>
    <property type="match status" value="1"/>
</dbReference>
<dbReference type="InterPro" id="IPR036097">
    <property type="entry name" value="HisK_dim/P_sf"/>
</dbReference>
<name>A0A1X7IYU5_9BACT</name>
<dbReference type="InterPro" id="IPR052162">
    <property type="entry name" value="Sensor_kinase/Photoreceptor"/>
</dbReference>
<dbReference type="Gene3D" id="3.30.565.10">
    <property type="entry name" value="Histidine kinase-like ATPase, C-terminal domain"/>
    <property type="match status" value="1"/>
</dbReference>
<dbReference type="FunFam" id="3.30.565.10:FF:000006">
    <property type="entry name" value="Sensor histidine kinase WalK"/>
    <property type="match status" value="1"/>
</dbReference>
<accession>A0A1X7IYU5</accession>
<feature type="domain" description="PAS" evidence="7">
    <location>
        <begin position="133"/>
        <end position="206"/>
    </location>
</feature>
<dbReference type="PROSITE" id="PS50113">
    <property type="entry name" value="PAC"/>
    <property type="match status" value="2"/>
</dbReference>
<dbReference type="EC" id="2.7.13.3" evidence="2"/>
<dbReference type="InterPro" id="IPR036890">
    <property type="entry name" value="HATPase_C_sf"/>
</dbReference>
<evidence type="ECO:0000313" key="10">
    <source>
        <dbReference type="Proteomes" id="UP000193804"/>
    </source>
</evidence>
<dbReference type="Gene3D" id="3.30.450.20">
    <property type="entry name" value="PAS domain"/>
    <property type="match status" value="3"/>
</dbReference>
<dbReference type="OrthoDB" id="9766459at2"/>
<evidence type="ECO:0000256" key="1">
    <source>
        <dbReference type="ARBA" id="ARBA00000085"/>
    </source>
</evidence>